<reference evidence="1" key="1">
    <citation type="journal article" date="2020" name="Stud. Mycol.">
        <title>101 Dothideomycetes genomes: a test case for predicting lifestyles and emergence of pathogens.</title>
        <authorList>
            <person name="Haridas S."/>
            <person name="Albert R."/>
            <person name="Binder M."/>
            <person name="Bloem J."/>
            <person name="Labutti K."/>
            <person name="Salamov A."/>
            <person name="Andreopoulos B."/>
            <person name="Baker S."/>
            <person name="Barry K."/>
            <person name="Bills G."/>
            <person name="Bluhm B."/>
            <person name="Cannon C."/>
            <person name="Castanera R."/>
            <person name="Culley D."/>
            <person name="Daum C."/>
            <person name="Ezra D."/>
            <person name="Gonzalez J."/>
            <person name="Henrissat B."/>
            <person name="Kuo A."/>
            <person name="Liang C."/>
            <person name="Lipzen A."/>
            <person name="Lutzoni F."/>
            <person name="Magnuson J."/>
            <person name="Mondo S."/>
            <person name="Nolan M."/>
            <person name="Ohm R."/>
            <person name="Pangilinan J."/>
            <person name="Park H.-J."/>
            <person name="Ramirez L."/>
            <person name="Alfaro M."/>
            <person name="Sun H."/>
            <person name="Tritt A."/>
            <person name="Yoshinaga Y."/>
            <person name="Zwiers L.-H."/>
            <person name="Turgeon B."/>
            <person name="Goodwin S."/>
            <person name="Spatafora J."/>
            <person name="Crous P."/>
            <person name="Grigoriev I."/>
        </authorList>
    </citation>
    <scope>NUCLEOTIDE SEQUENCE</scope>
    <source>
        <strain evidence="1">CBS 627.86</strain>
    </source>
</reference>
<name>A0A6A5Z2N2_9PLEO</name>
<evidence type="ECO:0008006" key="3">
    <source>
        <dbReference type="Google" id="ProtNLM"/>
    </source>
</evidence>
<dbReference type="EMBL" id="ML977328">
    <property type="protein sequence ID" value="KAF2113326.1"/>
    <property type="molecule type" value="Genomic_DNA"/>
</dbReference>
<dbReference type="Proteomes" id="UP000799770">
    <property type="component" value="Unassembled WGS sequence"/>
</dbReference>
<dbReference type="OrthoDB" id="194443at2759"/>
<organism evidence="1 2">
    <name type="scientific">Lophiotrema nucula</name>
    <dbReference type="NCBI Taxonomy" id="690887"/>
    <lineage>
        <taxon>Eukaryota</taxon>
        <taxon>Fungi</taxon>
        <taxon>Dikarya</taxon>
        <taxon>Ascomycota</taxon>
        <taxon>Pezizomycotina</taxon>
        <taxon>Dothideomycetes</taxon>
        <taxon>Pleosporomycetidae</taxon>
        <taxon>Pleosporales</taxon>
        <taxon>Lophiotremataceae</taxon>
        <taxon>Lophiotrema</taxon>
    </lineage>
</organism>
<proteinExistence type="predicted"/>
<protein>
    <recommendedName>
        <fullName evidence="3">BTB domain-containing protein</fullName>
    </recommendedName>
</protein>
<dbReference type="AlphaFoldDB" id="A0A6A5Z2N2"/>
<evidence type="ECO:0000313" key="2">
    <source>
        <dbReference type="Proteomes" id="UP000799770"/>
    </source>
</evidence>
<evidence type="ECO:0000313" key="1">
    <source>
        <dbReference type="EMBL" id="KAF2113326.1"/>
    </source>
</evidence>
<sequence length="246" mass="28177">MSREWPYVQHMAHMSNSATKFVVGDTKRHFEIHNTVLLKHSSRFQQADGTPGVAFPNDFPRIVQLPQVSEADFVFICRWLYDTAKYPPYNTETDLPRLMRLWLAAGELGLWKYQNAMLRLAMALCQPKDFKIDIDMVKFVYDKTPPNSKLAQFIMTAWVQRSPNVEVKFFNEEYEDVSILEDAVKVLKWLRGVRGKLANPVTRDGDGNVKMPLPDYLVWNEQGGALPDGMFVGAAESRMMAANLGR</sequence>
<gene>
    <name evidence="1" type="ORF">BDV96DRAFT_648292</name>
</gene>
<keyword evidence="2" id="KW-1185">Reference proteome</keyword>
<accession>A0A6A5Z2N2</accession>